<evidence type="ECO:0000313" key="4">
    <source>
        <dbReference type="Proteomes" id="UP001564626"/>
    </source>
</evidence>
<keyword evidence="4" id="KW-1185">Reference proteome</keyword>
<dbReference type="EMBL" id="JBGEHV010000003">
    <property type="protein sequence ID" value="MEY8038369.1"/>
    <property type="molecule type" value="Genomic_DNA"/>
</dbReference>
<name>A0ABV4CC65_9PSEU</name>
<feature type="transmembrane region" description="Helical" evidence="2">
    <location>
        <begin position="119"/>
        <end position="140"/>
    </location>
</feature>
<evidence type="ECO:0008006" key="5">
    <source>
        <dbReference type="Google" id="ProtNLM"/>
    </source>
</evidence>
<feature type="transmembrane region" description="Helical" evidence="2">
    <location>
        <begin position="167"/>
        <end position="188"/>
    </location>
</feature>
<feature type="region of interest" description="Disordered" evidence="1">
    <location>
        <begin position="1"/>
        <end position="61"/>
    </location>
</feature>
<feature type="compositionally biased region" description="Pro residues" evidence="1">
    <location>
        <begin position="37"/>
        <end position="51"/>
    </location>
</feature>
<organism evidence="3 4">
    <name type="scientific">Saccharopolyspora cebuensis</name>
    <dbReference type="NCBI Taxonomy" id="418759"/>
    <lineage>
        <taxon>Bacteria</taxon>
        <taxon>Bacillati</taxon>
        <taxon>Actinomycetota</taxon>
        <taxon>Actinomycetes</taxon>
        <taxon>Pseudonocardiales</taxon>
        <taxon>Pseudonocardiaceae</taxon>
        <taxon>Saccharopolyspora</taxon>
    </lineage>
</organism>
<feature type="compositionally biased region" description="Low complexity" evidence="1">
    <location>
        <begin position="27"/>
        <end position="36"/>
    </location>
</feature>
<evidence type="ECO:0000256" key="1">
    <source>
        <dbReference type="SAM" id="MobiDB-lite"/>
    </source>
</evidence>
<accession>A0ABV4CC65</accession>
<protein>
    <recommendedName>
        <fullName evidence="5">RDD family protein</fullName>
    </recommendedName>
</protein>
<proteinExistence type="predicted"/>
<feature type="compositionally biased region" description="Pro residues" evidence="1">
    <location>
        <begin position="16"/>
        <end position="26"/>
    </location>
</feature>
<keyword evidence="2" id="KW-1133">Transmembrane helix</keyword>
<dbReference type="RefSeq" id="WP_345355827.1">
    <property type="nucleotide sequence ID" value="NZ_BAABII010000002.1"/>
</dbReference>
<comment type="caution">
    <text evidence="3">The sequence shown here is derived from an EMBL/GenBank/DDBJ whole genome shotgun (WGS) entry which is preliminary data.</text>
</comment>
<evidence type="ECO:0000313" key="3">
    <source>
        <dbReference type="EMBL" id="MEY8038369.1"/>
    </source>
</evidence>
<gene>
    <name evidence="3" type="ORF">AB8O55_03080</name>
</gene>
<dbReference type="Proteomes" id="UP001564626">
    <property type="component" value="Unassembled WGS sequence"/>
</dbReference>
<feature type="transmembrane region" description="Helical" evidence="2">
    <location>
        <begin position="194"/>
        <end position="215"/>
    </location>
</feature>
<sequence>MTQPPAGGAPWGAPQQPHPAPPPPGPYQQHPQHQPFPQHPQPGPYPQPGQQPPRGSGPWTRPGWGLIPSALGLVVASIGMFALEWADGAGMFDLARAYGAAIDRGLITGSTLLRIHLEFGTILLVVLMALYSISWSAGAVRGKKTALLVLGSTGKSVRAGKLTGMRIMVAGCELVVGVMYLLLTLQLFDFDAALLGPGVWTVFAGFLLMAAGSAIGPRR</sequence>
<feature type="compositionally biased region" description="Low complexity" evidence="1">
    <location>
        <begin position="1"/>
        <end position="15"/>
    </location>
</feature>
<keyword evidence="2" id="KW-0472">Membrane</keyword>
<keyword evidence="2" id="KW-0812">Transmembrane</keyword>
<reference evidence="3 4" key="1">
    <citation type="submission" date="2024-08" db="EMBL/GenBank/DDBJ databases">
        <title>Genome mining of Saccharopolyspora cebuensis PGLac3 from Nigerian medicinal plant.</title>
        <authorList>
            <person name="Ezeobiora C.E."/>
            <person name="Igbokwe N.H."/>
            <person name="Amin D.H."/>
            <person name="Mendie U.E."/>
        </authorList>
    </citation>
    <scope>NUCLEOTIDE SEQUENCE [LARGE SCALE GENOMIC DNA]</scope>
    <source>
        <strain evidence="3 4">PGLac3</strain>
    </source>
</reference>
<feature type="transmembrane region" description="Helical" evidence="2">
    <location>
        <begin position="64"/>
        <end position="83"/>
    </location>
</feature>
<evidence type="ECO:0000256" key="2">
    <source>
        <dbReference type="SAM" id="Phobius"/>
    </source>
</evidence>